<evidence type="ECO:0000259" key="11">
    <source>
        <dbReference type="PROSITE" id="PS51352"/>
    </source>
</evidence>
<evidence type="ECO:0000256" key="6">
    <source>
        <dbReference type="ARBA" id="ARBA00023284"/>
    </source>
</evidence>
<feature type="region of interest" description="Disordered" evidence="10">
    <location>
        <begin position="1"/>
        <end position="84"/>
    </location>
</feature>
<feature type="compositionally biased region" description="Basic and acidic residues" evidence="10">
    <location>
        <begin position="265"/>
        <end position="289"/>
    </location>
</feature>
<keyword evidence="5" id="KW-1015">Disulfide bond</keyword>
<comment type="caution">
    <text evidence="12">The sequence shown here is derived from an EMBL/GenBank/DDBJ whole genome shotgun (WGS) entry which is preliminary data.</text>
</comment>
<dbReference type="PANTHER" id="PTHR42801:SF23">
    <property type="entry name" value="PEROXIREDOXIN DOT5"/>
    <property type="match status" value="1"/>
</dbReference>
<evidence type="ECO:0000256" key="5">
    <source>
        <dbReference type="ARBA" id="ARBA00023157"/>
    </source>
</evidence>
<dbReference type="EMBL" id="JAWDJO010000059">
    <property type="protein sequence ID" value="KAL1896435.1"/>
    <property type="molecule type" value="Genomic_DNA"/>
</dbReference>
<protein>
    <recommendedName>
        <fullName evidence="1">thioredoxin-dependent peroxiredoxin</fullName>
        <ecNumber evidence="1">1.11.1.24</ecNumber>
    </recommendedName>
    <alternativeName>
        <fullName evidence="7">Thioredoxin peroxidase</fullName>
    </alternativeName>
</protein>
<accession>A0ABR3Z7V1</accession>
<dbReference type="InterPro" id="IPR050924">
    <property type="entry name" value="Peroxiredoxin_BCP/PrxQ"/>
</dbReference>
<evidence type="ECO:0000256" key="2">
    <source>
        <dbReference type="ARBA" id="ARBA00022559"/>
    </source>
</evidence>
<dbReference type="PROSITE" id="PS51352">
    <property type="entry name" value="THIOREDOXIN_2"/>
    <property type="match status" value="1"/>
</dbReference>
<evidence type="ECO:0000256" key="4">
    <source>
        <dbReference type="ARBA" id="ARBA00023002"/>
    </source>
</evidence>
<dbReference type="Pfam" id="PF00578">
    <property type="entry name" value="AhpC-TSA"/>
    <property type="match status" value="1"/>
</dbReference>
<dbReference type="CDD" id="cd03017">
    <property type="entry name" value="PRX_BCP"/>
    <property type="match status" value="1"/>
</dbReference>
<dbReference type="GO" id="GO:0140824">
    <property type="term" value="F:thioredoxin-dependent peroxiredoxin activity"/>
    <property type="evidence" value="ECO:0007669"/>
    <property type="project" value="UniProtKB-EC"/>
</dbReference>
<evidence type="ECO:0000256" key="9">
    <source>
        <dbReference type="ARBA" id="ARBA00049091"/>
    </source>
</evidence>
<evidence type="ECO:0000256" key="3">
    <source>
        <dbReference type="ARBA" id="ARBA00022862"/>
    </source>
</evidence>
<evidence type="ECO:0000256" key="10">
    <source>
        <dbReference type="SAM" id="MobiDB-lite"/>
    </source>
</evidence>
<dbReference type="InterPro" id="IPR013766">
    <property type="entry name" value="Thioredoxin_domain"/>
</dbReference>
<evidence type="ECO:0000256" key="1">
    <source>
        <dbReference type="ARBA" id="ARBA00013017"/>
    </source>
</evidence>
<keyword evidence="2 12" id="KW-0575">Peroxidase</keyword>
<keyword evidence="4 12" id="KW-0560">Oxidoreductase</keyword>
<proteinExistence type="inferred from homology"/>
<evidence type="ECO:0000313" key="12">
    <source>
        <dbReference type="EMBL" id="KAL1896435.1"/>
    </source>
</evidence>
<dbReference type="InterPro" id="IPR036249">
    <property type="entry name" value="Thioredoxin-like_sf"/>
</dbReference>
<dbReference type="Proteomes" id="UP001583280">
    <property type="component" value="Unassembled WGS sequence"/>
</dbReference>
<dbReference type="PANTHER" id="PTHR42801">
    <property type="entry name" value="THIOREDOXIN-DEPENDENT PEROXIDE REDUCTASE"/>
    <property type="match status" value="1"/>
</dbReference>
<feature type="compositionally biased region" description="Basic and acidic residues" evidence="10">
    <location>
        <begin position="299"/>
        <end position="315"/>
    </location>
</feature>
<feature type="compositionally biased region" description="Basic and acidic residues" evidence="10">
    <location>
        <begin position="349"/>
        <end position="373"/>
    </location>
</feature>
<gene>
    <name evidence="12" type="primary">DOT5</name>
    <name evidence="12" type="ORF">Cpir12675_002839</name>
</gene>
<name>A0ABR3Z7V1_9PEZI</name>
<feature type="compositionally biased region" description="Polar residues" evidence="10">
    <location>
        <begin position="320"/>
        <end position="338"/>
    </location>
</feature>
<comment type="similarity">
    <text evidence="8">Belongs to the peroxiredoxin family. BCP/PrxQ subfamily.</text>
</comment>
<dbReference type="Gene3D" id="3.40.30.10">
    <property type="entry name" value="Glutaredoxin"/>
    <property type="match status" value="1"/>
</dbReference>
<reference evidence="12 13" key="1">
    <citation type="journal article" date="2024" name="IMA Fungus">
        <title>IMA Genome - F19 : A genome assembly and annotation guide to empower mycologists, including annotated draft genome sequences of Ceratocystis pirilliformis, Diaporthe australafricana, Fusarium ophioides, Paecilomyces lecythidis, and Sporothrix stenoceras.</title>
        <authorList>
            <person name="Aylward J."/>
            <person name="Wilson A.M."/>
            <person name="Visagie C.M."/>
            <person name="Spraker J."/>
            <person name="Barnes I."/>
            <person name="Buitendag C."/>
            <person name="Ceriani C."/>
            <person name="Del Mar Angel L."/>
            <person name="du Plessis D."/>
            <person name="Fuchs T."/>
            <person name="Gasser K."/>
            <person name="Kramer D."/>
            <person name="Li W."/>
            <person name="Munsamy K."/>
            <person name="Piso A."/>
            <person name="Price J.L."/>
            <person name="Sonnekus B."/>
            <person name="Thomas C."/>
            <person name="van der Nest A."/>
            <person name="van Dijk A."/>
            <person name="van Heerden A."/>
            <person name="van Vuuren N."/>
            <person name="Yilmaz N."/>
            <person name="Duong T.A."/>
            <person name="van der Merwe N.A."/>
            <person name="Wingfield M.J."/>
            <person name="Wingfield B.D."/>
        </authorList>
    </citation>
    <scope>NUCLEOTIDE SEQUENCE [LARGE SCALE GENOMIC DNA]</scope>
    <source>
        <strain evidence="12 13">CMW 12675</strain>
    </source>
</reference>
<evidence type="ECO:0000256" key="7">
    <source>
        <dbReference type="ARBA" id="ARBA00032824"/>
    </source>
</evidence>
<feature type="domain" description="Thioredoxin" evidence="11">
    <location>
        <begin position="76"/>
        <end position="231"/>
    </location>
</feature>
<keyword evidence="3" id="KW-0049">Antioxidant</keyword>
<feature type="compositionally biased region" description="Low complexity" evidence="10">
    <location>
        <begin position="40"/>
        <end position="81"/>
    </location>
</feature>
<dbReference type="EC" id="1.11.1.24" evidence="1"/>
<organism evidence="12 13">
    <name type="scientific">Ceratocystis pirilliformis</name>
    <dbReference type="NCBI Taxonomy" id="259994"/>
    <lineage>
        <taxon>Eukaryota</taxon>
        <taxon>Fungi</taxon>
        <taxon>Dikarya</taxon>
        <taxon>Ascomycota</taxon>
        <taxon>Pezizomycotina</taxon>
        <taxon>Sordariomycetes</taxon>
        <taxon>Hypocreomycetidae</taxon>
        <taxon>Microascales</taxon>
        <taxon>Ceratocystidaceae</taxon>
        <taxon>Ceratocystis</taxon>
    </lineage>
</organism>
<feature type="compositionally biased region" description="Basic residues" evidence="10">
    <location>
        <begin position="1"/>
        <end position="10"/>
    </location>
</feature>
<evidence type="ECO:0000313" key="13">
    <source>
        <dbReference type="Proteomes" id="UP001583280"/>
    </source>
</evidence>
<dbReference type="InterPro" id="IPR000866">
    <property type="entry name" value="AhpC/TSA"/>
</dbReference>
<evidence type="ECO:0000256" key="8">
    <source>
        <dbReference type="ARBA" id="ARBA00038489"/>
    </source>
</evidence>
<keyword evidence="6" id="KW-0676">Redox-active center</keyword>
<keyword evidence="13" id="KW-1185">Reference proteome</keyword>
<feature type="region of interest" description="Disordered" evidence="10">
    <location>
        <begin position="234"/>
        <end position="381"/>
    </location>
</feature>
<dbReference type="SUPFAM" id="SSF52833">
    <property type="entry name" value="Thioredoxin-like"/>
    <property type="match status" value="1"/>
</dbReference>
<comment type="catalytic activity">
    <reaction evidence="9">
        <text>a hydroperoxide + [thioredoxin]-dithiol = an alcohol + [thioredoxin]-disulfide + H2O</text>
        <dbReference type="Rhea" id="RHEA:62620"/>
        <dbReference type="Rhea" id="RHEA-COMP:10698"/>
        <dbReference type="Rhea" id="RHEA-COMP:10700"/>
        <dbReference type="ChEBI" id="CHEBI:15377"/>
        <dbReference type="ChEBI" id="CHEBI:29950"/>
        <dbReference type="ChEBI" id="CHEBI:30879"/>
        <dbReference type="ChEBI" id="CHEBI:35924"/>
        <dbReference type="ChEBI" id="CHEBI:50058"/>
        <dbReference type="EC" id="1.11.1.24"/>
    </reaction>
</comment>
<sequence>MPVELRKRKAPAVPAPPPPAKRASRAKKEAPSAATNLASRNGGAATNATRASTRSSGSPKSGVAAATTATTATTPASAPSAGDTISLADFGGEVQTQDDETVTLKSLLTQSKTGVVLFTYPRASTPGCTRQACLFRDNYTTLSNAGLSVYGLSSDSPKANTTFKTKQKLPYRLLCDPKFSLIGAIGLKKNPKGTVRGVFLVDKNGKVLIAQSGGPADTLDVVVKLVQEGGLGSETLEESLELEPTNGDAAASDGAKNGKEDDEGEKNGDGKSKEKKTESNNEKPTDEPKNQPQSEAENAEGKPQEEAKSESKDSSANDIVKNQSAENRNGEAESNGTALDTEAPGTEKPAAKFEEATATSEKDGVKPADEAKTTTKATATE</sequence>